<evidence type="ECO:0000256" key="1">
    <source>
        <dbReference type="ARBA" id="ARBA00022553"/>
    </source>
</evidence>
<accession>A0ABY9B4K5</accession>
<evidence type="ECO:0000256" key="3">
    <source>
        <dbReference type="ARBA" id="ARBA00023125"/>
    </source>
</evidence>
<evidence type="ECO:0000259" key="6">
    <source>
        <dbReference type="PROSITE" id="PS50043"/>
    </source>
</evidence>
<dbReference type="RefSeq" id="WP_341469692.1">
    <property type="nucleotide sequence ID" value="NZ_CP128399.1"/>
</dbReference>
<feature type="domain" description="HTH luxR-type" evidence="6">
    <location>
        <begin position="168"/>
        <end position="233"/>
    </location>
</feature>
<organism evidence="8 9">
    <name type="scientific">Candidatus Chlorohelix allophototropha</name>
    <dbReference type="NCBI Taxonomy" id="3003348"/>
    <lineage>
        <taxon>Bacteria</taxon>
        <taxon>Bacillati</taxon>
        <taxon>Chloroflexota</taxon>
        <taxon>Chloroflexia</taxon>
        <taxon>Candidatus Chloroheliales</taxon>
        <taxon>Candidatus Chloroheliaceae</taxon>
        <taxon>Candidatus Chlorohelix</taxon>
    </lineage>
</organism>
<dbReference type="InterPro" id="IPR058245">
    <property type="entry name" value="NreC/VraR/RcsB-like_REC"/>
</dbReference>
<dbReference type="PANTHER" id="PTHR43214">
    <property type="entry name" value="TWO-COMPONENT RESPONSE REGULATOR"/>
    <property type="match status" value="1"/>
</dbReference>
<dbReference type="Gene3D" id="3.40.50.2300">
    <property type="match status" value="1"/>
</dbReference>
<dbReference type="InterPro" id="IPR000792">
    <property type="entry name" value="Tscrpt_reg_LuxR_C"/>
</dbReference>
<dbReference type="SMART" id="SM00448">
    <property type="entry name" value="REC"/>
    <property type="match status" value="1"/>
</dbReference>
<feature type="modified residue" description="4-aspartylphosphate" evidence="5">
    <location>
        <position position="61"/>
    </location>
</feature>
<dbReference type="SUPFAM" id="SSF46894">
    <property type="entry name" value="C-terminal effector domain of the bipartite response regulators"/>
    <property type="match status" value="1"/>
</dbReference>
<proteinExistence type="predicted"/>
<dbReference type="Pfam" id="PF00196">
    <property type="entry name" value="GerE"/>
    <property type="match status" value="1"/>
</dbReference>
<dbReference type="InterPro" id="IPR039420">
    <property type="entry name" value="WalR-like"/>
</dbReference>
<gene>
    <name evidence="8" type="ORF">OZ401_001081</name>
</gene>
<keyword evidence="2" id="KW-0805">Transcription regulation</keyword>
<dbReference type="SUPFAM" id="SSF52172">
    <property type="entry name" value="CheY-like"/>
    <property type="match status" value="1"/>
</dbReference>
<dbReference type="InterPro" id="IPR016032">
    <property type="entry name" value="Sig_transdc_resp-reg_C-effctor"/>
</dbReference>
<dbReference type="Pfam" id="PF00072">
    <property type="entry name" value="Response_reg"/>
    <property type="match status" value="1"/>
</dbReference>
<name>A0ABY9B4K5_9CHLR</name>
<dbReference type="CDD" id="cd17535">
    <property type="entry name" value="REC_NarL-like"/>
    <property type="match status" value="1"/>
</dbReference>
<evidence type="ECO:0000313" key="8">
    <source>
        <dbReference type="EMBL" id="WJW67802.1"/>
    </source>
</evidence>
<evidence type="ECO:0000259" key="7">
    <source>
        <dbReference type="PROSITE" id="PS50110"/>
    </source>
</evidence>
<dbReference type="EMBL" id="CP128399">
    <property type="protein sequence ID" value="WJW67802.1"/>
    <property type="molecule type" value="Genomic_DNA"/>
</dbReference>
<feature type="domain" description="Response regulatory" evidence="7">
    <location>
        <begin position="10"/>
        <end position="127"/>
    </location>
</feature>
<dbReference type="PROSITE" id="PS50043">
    <property type="entry name" value="HTH_LUXR_2"/>
    <property type="match status" value="1"/>
</dbReference>
<dbReference type="SMART" id="SM00421">
    <property type="entry name" value="HTH_LUXR"/>
    <property type="match status" value="1"/>
</dbReference>
<keyword evidence="3" id="KW-0238">DNA-binding</keyword>
<dbReference type="PANTHER" id="PTHR43214:SF24">
    <property type="entry name" value="TRANSCRIPTIONAL REGULATORY PROTEIN NARL-RELATED"/>
    <property type="match status" value="1"/>
</dbReference>
<keyword evidence="4" id="KW-0804">Transcription</keyword>
<evidence type="ECO:0000256" key="5">
    <source>
        <dbReference type="PROSITE-ProRule" id="PRU00169"/>
    </source>
</evidence>
<keyword evidence="1 5" id="KW-0597">Phosphoprotein</keyword>
<dbReference type="PROSITE" id="PS50110">
    <property type="entry name" value="RESPONSE_REGULATORY"/>
    <property type="match status" value="1"/>
</dbReference>
<evidence type="ECO:0000256" key="2">
    <source>
        <dbReference type="ARBA" id="ARBA00023015"/>
    </source>
</evidence>
<protein>
    <submittedName>
        <fullName evidence="8">Response regulator transcription factor</fullName>
    </submittedName>
</protein>
<dbReference type="InterPro" id="IPR001789">
    <property type="entry name" value="Sig_transdc_resp-reg_receiver"/>
</dbReference>
<dbReference type="InterPro" id="IPR011006">
    <property type="entry name" value="CheY-like_superfamily"/>
</dbReference>
<sequence length="234" mass="25916">MAKQAEDMIQVLIVDDRADVREGIRSILAIESTIEVVGEATSGKEGVELARKLRPNITLMDIEMPGEFDGLVATRLLKKDCRDCDVLMLTFHDGQEYLKQALLCGASGYILKDSTRTDLIRAVVTIANGGMLIDPAMLRYLIHDIAQTDVFFQNGSSATQRNEELAKKAELAKNLTRREKEVFELLGESLTNIDISTRLMISQATVKSHVKSVLDKLELNDRTQAAVLAVRLGL</sequence>
<evidence type="ECO:0000256" key="4">
    <source>
        <dbReference type="ARBA" id="ARBA00023163"/>
    </source>
</evidence>
<dbReference type="Proteomes" id="UP001431572">
    <property type="component" value="Chromosome 1"/>
</dbReference>
<dbReference type="CDD" id="cd06170">
    <property type="entry name" value="LuxR_C_like"/>
    <property type="match status" value="1"/>
</dbReference>
<dbReference type="PRINTS" id="PR00038">
    <property type="entry name" value="HTHLUXR"/>
</dbReference>
<evidence type="ECO:0000313" key="9">
    <source>
        <dbReference type="Proteomes" id="UP001431572"/>
    </source>
</evidence>
<reference evidence="8" key="1">
    <citation type="journal article" date="2024" name="Nature">
        <title>Anoxygenic phototroph of the Chloroflexota uses a type I reaction centre.</title>
        <authorList>
            <person name="Tsuji J.M."/>
            <person name="Shaw N.A."/>
            <person name="Nagashima S."/>
            <person name="Venkiteswaran J.J."/>
            <person name="Schiff S.L."/>
            <person name="Watanabe T."/>
            <person name="Fukui M."/>
            <person name="Hanada S."/>
            <person name="Tank M."/>
            <person name="Neufeld J.D."/>
        </authorList>
    </citation>
    <scope>NUCLEOTIDE SEQUENCE</scope>
    <source>
        <strain evidence="8">L227-S17</strain>
    </source>
</reference>
<keyword evidence="9" id="KW-1185">Reference proteome</keyword>